<dbReference type="InterPro" id="IPR029001">
    <property type="entry name" value="ITPase-like_fam"/>
</dbReference>
<name>A0ABR8YUW6_9CLOT</name>
<evidence type="ECO:0000313" key="5">
    <source>
        <dbReference type="Proteomes" id="UP000627166"/>
    </source>
</evidence>
<comment type="subcellular location">
    <subcellularLocation>
        <location evidence="3">Cytoplasm</location>
    </subcellularLocation>
</comment>
<proteinExistence type="inferred from homology"/>
<comment type="cofactor">
    <cofactor evidence="1 3">
        <name>a divalent metal cation</name>
        <dbReference type="ChEBI" id="CHEBI:60240"/>
    </cofactor>
</comment>
<feature type="site" description="Important for substrate specificity" evidence="3">
    <location>
        <position position="72"/>
    </location>
</feature>
<dbReference type="PANTHER" id="PTHR43213:SF5">
    <property type="entry name" value="BIFUNCTIONAL DTTP_UTP PYROPHOSPHATASE_METHYLTRANSFERASE PROTEIN-RELATED"/>
    <property type="match status" value="1"/>
</dbReference>
<keyword evidence="2 3" id="KW-0378">Hydrolase</keyword>
<feature type="site" description="Important for substrate specificity" evidence="3">
    <location>
        <position position="156"/>
    </location>
</feature>
<protein>
    <recommendedName>
        <fullName evidence="3">dTTP/UTP pyrophosphatase</fullName>
        <shortName evidence="3">dTTPase/UTPase</shortName>
        <ecNumber evidence="3">3.6.1.9</ecNumber>
    </recommendedName>
    <alternativeName>
        <fullName evidence="3">Nucleoside triphosphate pyrophosphatase</fullName>
    </alternativeName>
    <alternativeName>
        <fullName evidence="3">Nucleotide pyrophosphatase</fullName>
        <shortName evidence="3">Nucleotide PPase</shortName>
    </alternativeName>
</protein>
<dbReference type="Pfam" id="PF02545">
    <property type="entry name" value="Maf"/>
    <property type="match status" value="1"/>
</dbReference>
<evidence type="ECO:0000256" key="1">
    <source>
        <dbReference type="ARBA" id="ARBA00001968"/>
    </source>
</evidence>
<evidence type="ECO:0000313" key="4">
    <source>
        <dbReference type="EMBL" id="MBD8048078.1"/>
    </source>
</evidence>
<comment type="caution">
    <text evidence="4">The sequence shown here is derived from an EMBL/GenBank/DDBJ whole genome shotgun (WGS) entry which is preliminary data.</text>
</comment>
<dbReference type="Proteomes" id="UP000627166">
    <property type="component" value="Unassembled WGS sequence"/>
</dbReference>
<comment type="function">
    <text evidence="3">Nucleoside triphosphate pyrophosphatase that hydrolyzes dTTP and UTP. May have a dual role in cell division arrest and in preventing the incorporation of modified nucleotides into cellular nucleic acids.</text>
</comment>
<keyword evidence="3" id="KW-0546">Nucleotide metabolism</keyword>
<evidence type="ECO:0000256" key="2">
    <source>
        <dbReference type="ARBA" id="ARBA00022801"/>
    </source>
</evidence>
<keyword evidence="5" id="KW-1185">Reference proteome</keyword>
<dbReference type="RefSeq" id="WP_191741097.1">
    <property type="nucleotide sequence ID" value="NZ_JACSQB010000112.1"/>
</dbReference>
<dbReference type="EMBL" id="JACSQB010000112">
    <property type="protein sequence ID" value="MBD8048078.1"/>
    <property type="molecule type" value="Genomic_DNA"/>
</dbReference>
<dbReference type="InterPro" id="IPR003697">
    <property type="entry name" value="Maf-like"/>
</dbReference>
<dbReference type="SUPFAM" id="SSF52972">
    <property type="entry name" value="ITPase-like"/>
    <property type="match status" value="1"/>
</dbReference>
<evidence type="ECO:0000256" key="3">
    <source>
        <dbReference type="HAMAP-Rule" id="MF_00528"/>
    </source>
</evidence>
<sequence length="192" mass="21527">MMKIILASASERRKELLTRITENFEVIVSDFDERTVSFDNNCEEYVINLAKGKAFNILKKLKEHSLIIACDTIVYSEGKVLGKPRNQEDAIGMLKMLSNKTHKVYSGIIVLDTKTNNMKFDAVCTEVKFSKLSDETIEKYVRTGEPLDKAGAYGIQGRAATFVEGIKGCYYNVVGLPLNKLNTLLMEMGVNL</sequence>
<dbReference type="PIRSF" id="PIRSF006305">
    <property type="entry name" value="Maf"/>
    <property type="match status" value="1"/>
</dbReference>
<dbReference type="PANTHER" id="PTHR43213">
    <property type="entry name" value="BIFUNCTIONAL DTTP/UTP PYROPHOSPHATASE/METHYLTRANSFERASE PROTEIN-RELATED"/>
    <property type="match status" value="1"/>
</dbReference>
<dbReference type="HAMAP" id="MF_00528">
    <property type="entry name" value="Maf"/>
    <property type="match status" value="1"/>
</dbReference>
<reference evidence="4 5" key="1">
    <citation type="submission" date="2020-08" db="EMBL/GenBank/DDBJ databases">
        <title>A Genomic Blueprint of the Chicken Gut Microbiome.</title>
        <authorList>
            <person name="Gilroy R."/>
            <person name="Ravi A."/>
            <person name="Getino M."/>
            <person name="Pursley I."/>
            <person name="Horton D.L."/>
            <person name="Alikhan N.-F."/>
            <person name="Baker D."/>
            <person name="Gharbi K."/>
            <person name="Hall N."/>
            <person name="Watson M."/>
            <person name="Adriaenssens E.M."/>
            <person name="Foster-Nyarko E."/>
            <person name="Jarju S."/>
            <person name="Secka A."/>
            <person name="Antonio M."/>
            <person name="Oren A."/>
            <person name="Chaudhuri R."/>
            <person name="La Ragione R.M."/>
            <person name="Hildebrand F."/>
            <person name="Pallen M.J."/>
        </authorList>
    </citation>
    <scope>NUCLEOTIDE SEQUENCE [LARGE SCALE GENOMIC DNA]</scope>
    <source>
        <strain evidence="4 5">N37</strain>
    </source>
</reference>
<dbReference type="CDD" id="cd00555">
    <property type="entry name" value="Maf"/>
    <property type="match status" value="1"/>
</dbReference>
<dbReference type="EC" id="3.6.1.9" evidence="3"/>
<dbReference type="Gene3D" id="3.90.950.10">
    <property type="match status" value="1"/>
</dbReference>
<organism evidence="4 5">
    <name type="scientific">Clostridium faecium</name>
    <dbReference type="NCBI Taxonomy" id="2762223"/>
    <lineage>
        <taxon>Bacteria</taxon>
        <taxon>Bacillati</taxon>
        <taxon>Bacillota</taxon>
        <taxon>Clostridia</taxon>
        <taxon>Eubacteriales</taxon>
        <taxon>Clostridiaceae</taxon>
        <taxon>Clostridium</taxon>
    </lineage>
</organism>
<dbReference type="NCBIfam" id="TIGR00172">
    <property type="entry name" value="maf"/>
    <property type="match status" value="1"/>
</dbReference>
<comment type="caution">
    <text evidence="3">Lacks conserved residue(s) required for the propagation of feature annotation.</text>
</comment>
<comment type="similarity">
    <text evidence="3">Belongs to the Maf family. YhdE subfamily.</text>
</comment>
<gene>
    <name evidence="4" type="ORF">H9637_13710</name>
</gene>
<dbReference type="NCBIfam" id="NF000867">
    <property type="entry name" value="PRK00078.1"/>
    <property type="match status" value="1"/>
</dbReference>
<accession>A0ABR8YUW6</accession>
<feature type="site" description="Important for substrate specificity" evidence="3">
    <location>
        <position position="12"/>
    </location>
</feature>
<keyword evidence="3" id="KW-0963">Cytoplasm</keyword>
<feature type="active site" description="Proton acceptor" evidence="3">
    <location>
        <position position="71"/>
    </location>
</feature>
<comment type="catalytic activity">
    <reaction evidence="3">
        <text>dTTP + H2O = dTMP + diphosphate + H(+)</text>
        <dbReference type="Rhea" id="RHEA:28534"/>
        <dbReference type="ChEBI" id="CHEBI:15377"/>
        <dbReference type="ChEBI" id="CHEBI:15378"/>
        <dbReference type="ChEBI" id="CHEBI:33019"/>
        <dbReference type="ChEBI" id="CHEBI:37568"/>
        <dbReference type="ChEBI" id="CHEBI:63528"/>
        <dbReference type="EC" id="3.6.1.9"/>
    </reaction>
</comment>
<comment type="catalytic activity">
    <reaction evidence="3">
        <text>UTP + H2O = UMP + diphosphate + H(+)</text>
        <dbReference type="Rhea" id="RHEA:29395"/>
        <dbReference type="ChEBI" id="CHEBI:15377"/>
        <dbReference type="ChEBI" id="CHEBI:15378"/>
        <dbReference type="ChEBI" id="CHEBI:33019"/>
        <dbReference type="ChEBI" id="CHEBI:46398"/>
        <dbReference type="ChEBI" id="CHEBI:57865"/>
        <dbReference type="EC" id="3.6.1.9"/>
    </reaction>
</comment>